<keyword evidence="7" id="KW-0808">Transferase</keyword>
<dbReference type="Pfam" id="PF16657">
    <property type="entry name" value="Malt_amylase_C"/>
    <property type="match status" value="1"/>
</dbReference>
<evidence type="ECO:0000256" key="13">
    <source>
        <dbReference type="ARBA" id="ARBA00031251"/>
    </source>
</evidence>
<evidence type="ECO:0000313" key="19">
    <source>
        <dbReference type="Proteomes" id="UP001163266"/>
    </source>
</evidence>
<evidence type="ECO:0000256" key="8">
    <source>
        <dbReference type="ARBA" id="ARBA00022723"/>
    </source>
</evidence>
<evidence type="ECO:0000256" key="14">
    <source>
        <dbReference type="ARBA" id="ARBA00031378"/>
    </source>
</evidence>
<evidence type="ECO:0000256" key="6">
    <source>
        <dbReference type="ARBA" id="ARBA00013882"/>
    </source>
</evidence>
<dbReference type="InterPro" id="IPR045857">
    <property type="entry name" value="O16G_dom_2"/>
</dbReference>
<evidence type="ECO:0000256" key="15">
    <source>
        <dbReference type="ARBA" id="ARBA00049067"/>
    </source>
</evidence>
<gene>
    <name evidence="18" type="primary">treS</name>
    <name evidence="18" type="ORF">OMP39_01845</name>
</gene>
<evidence type="ECO:0000313" key="18">
    <source>
        <dbReference type="EMBL" id="UZD55357.1"/>
    </source>
</evidence>
<accession>A0ABY6MTM4</accession>
<sequence>MNAPHTPQLEAAEGGAVIPRTDEALWYKDAVIYQVNVKAFFDSNDDGVGDFLGLASKLDYIKELGVNTLWLMPFYPSPLRDDGYDISEYENVHPQYGTLDDFRLMLDEAHKRDLKVITELVINHTSDQHPWFQRARKAPPGSPERDFYVWSDTDQKYLGTRIIFTDTETSNWTWDPVAKAYYWHRFFSHQPDLNFDNPLVLEAVFKVMRFWLDMGVDGFRLDAIPYLVEREGTNNENLPETHAIIKQLRAAIDAHYPNRFLLAEANQWPEDVREYFGEGDECHMAYHFPLMPRMYMAIAQEDRFPVVEIMQQTPEIPETCQWAIFLRNHDELTLEMVTSKERDYMYNMYAADPRARINLGIRRRLAPLMDNDMDRIKLMNSLLLSMPGSPIIYYGDEIGMGDNVFLGDRNGVRTPMQWSIDRNAGFSRADPQRLYLQPIMDPVYGYQAVNVEAQTREPSSLLNWMRRMLAVRKTSLAFGRGRLTFLRPGNRKVLAYLREYGDDVILCVVNLARTAQPVELDLSRFRGRVPVEMLGRNAFPPIGDLPYLLTLPAHAFYWFRLAADADAPSWHTEVLPAEDRPVLVLFDGWNSLFRDQVVPWRIGLALRVREQFETDTLARYVEAQRWYASKGTAVQRARLADHAVWEHGERQWLLPIVELEGPAAPATYYAPLAMAWEDREEERMRSLAVATVARVRQQAMVGVMADAFADDAFCHAVVSAIQRRVEVKTAAGIIRFRPTSLFRQVAGDDHESLPVGKPQAQSSNTIVTLDERLFLKGYRRLRPGSNPEFEVGCFLTEAARFPHCVPVAGVVEYESGAGTVYTLSILQGYVPNQGDGWSYTQDYLQRYLESRQTVVEPPREDEHAAYLALIETLGERTAQLHLAFASDGGTEAFAPQRLTSDDLAHYREQVAQEASTTFAMLESALDRLDERAAALARELLVNRHVVMARIEALGAPGQQGLKTRYHGDYHLAQVLLSKNDFVIIDFEGEPGRSFAQRREKHPPLRDVAGMLRSFSYARAAALRSLPRGPEDASSLEALAALWERQTRAAFLRAYHRHAGAARLYEDLRPGEGLLGLFELEKALYELRYELSNRPDWVAIPLEGIAGLLGRA</sequence>
<evidence type="ECO:0000256" key="7">
    <source>
        <dbReference type="ARBA" id="ARBA00022679"/>
    </source>
</evidence>
<dbReference type="SMART" id="SM00642">
    <property type="entry name" value="Aamy"/>
    <property type="match status" value="1"/>
</dbReference>
<evidence type="ECO:0000256" key="16">
    <source>
        <dbReference type="SAM" id="Coils"/>
    </source>
</evidence>
<dbReference type="CDD" id="cd11334">
    <property type="entry name" value="AmyAc_TreS"/>
    <property type="match status" value="1"/>
</dbReference>
<name>A0ABY6MTM4_9BURK</name>
<evidence type="ECO:0000256" key="4">
    <source>
        <dbReference type="ARBA" id="ARBA00011962"/>
    </source>
</evidence>
<keyword evidence="12 18" id="KW-0413">Isomerase</keyword>
<dbReference type="Pfam" id="PF00128">
    <property type="entry name" value="Alpha-amylase"/>
    <property type="match status" value="2"/>
</dbReference>
<dbReference type="Pfam" id="PF18085">
    <property type="entry name" value="Mak_N_cap"/>
    <property type="match status" value="1"/>
</dbReference>
<evidence type="ECO:0000256" key="11">
    <source>
        <dbReference type="ARBA" id="ARBA00022840"/>
    </source>
</evidence>
<evidence type="ECO:0000256" key="3">
    <source>
        <dbReference type="ARBA" id="ARBA00006219"/>
    </source>
</evidence>
<feature type="coiled-coil region" evidence="16">
    <location>
        <begin position="911"/>
        <end position="938"/>
    </location>
</feature>
<dbReference type="RefSeq" id="WP_264893112.1">
    <property type="nucleotide sequence ID" value="NZ_CP110257.1"/>
</dbReference>
<organism evidence="18 19">
    <name type="scientific">Caldimonas aquatica</name>
    <dbReference type="NCBI Taxonomy" id="376175"/>
    <lineage>
        <taxon>Bacteria</taxon>
        <taxon>Pseudomonadati</taxon>
        <taxon>Pseudomonadota</taxon>
        <taxon>Betaproteobacteria</taxon>
        <taxon>Burkholderiales</taxon>
        <taxon>Sphaerotilaceae</taxon>
        <taxon>Caldimonas</taxon>
    </lineage>
</organism>
<evidence type="ECO:0000256" key="2">
    <source>
        <dbReference type="ARBA" id="ARBA00005496"/>
    </source>
</evidence>
<evidence type="ECO:0000256" key="9">
    <source>
        <dbReference type="ARBA" id="ARBA00022741"/>
    </source>
</evidence>
<dbReference type="InterPro" id="IPR012811">
    <property type="entry name" value="TreS_maltokin_C_dom"/>
</dbReference>
<evidence type="ECO:0000256" key="1">
    <source>
        <dbReference type="ARBA" id="ARBA00001595"/>
    </source>
</evidence>
<dbReference type="Proteomes" id="UP001163266">
    <property type="component" value="Chromosome"/>
</dbReference>
<dbReference type="NCBIfam" id="TIGR02457">
    <property type="entry name" value="TreS_Cterm"/>
    <property type="match status" value="1"/>
</dbReference>
<dbReference type="NCBIfam" id="TIGR02456">
    <property type="entry name" value="treS_nterm"/>
    <property type="match status" value="1"/>
</dbReference>
<dbReference type="SUPFAM" id="SSF51011">
    <property type="entry name" value="Glycosyl hydrolase domain"/>
    <property type="match status" value="1"/>
</dbReference>
<dbReference type="PANTHER" id="PTHR10357">
    <property type="entry name" value="ALPHA-AMYLASE FAMILY MEMBER"/>
    <property type="match status" value="1"/>
</dbReference>
<dbReference type="Gene3D" id="3.90.1200.10">
    <property type="match status" value="1"/>
</dbReference>
<evidence type="ECO:0000256" key="12">
    <source>
        <dbReference type="ARBA" id="ARBA00023235"/>
    </source>
</evidence>
<dbReference type="InterPro" id="IPR040999">
    <property type="entry name" value="Mak_N_cap"/>
</dbReference>
<evidence type="ECO:0000259" key="17">
    <source>
        <dbReference type="SMART" id="SM00642"/>
    </source>
</evidence>
<feature type="domain" description="Glycosyl hydrolase family 13 catalytic" evidence="17">
    <location>
        <begin position="34"/>
        <end position="433"/>
    </location>
</feature>
<comment type="catalytic activity">
    <reaction evidence="15">
        <text>D-maltose + ATP = alpha-maltose 1-phosphate + ADP + H(+)</text>
        <dbReference type="Rhea" id="RHEA:31915"/>
        <dbReference type="ChEBI" id="CHEBI:15378"/>
        <dbReference type="ChEBI" id="CHEBI:17306"/>
        <dbReference type="ChEBI" id="CHEBI:30616"/>
        <dbReference type="ChEBI" id="CHEBI:63576"/>
        <dbReference type="ChEBI" id="CHEBI:456216"/>
        <dbReference type="EC" id="2.7.1.175"/>
    </reaction>
</comment>
<dbReference type="PANTHER" id="PTHR10357:SF219">
    <property type="entry name" value="MALTOSE ALPHA-D-GLUCOSYLTRANSFERASE"/>
    <property type="match status" value="1"/>
</dbReference>
<dbReference type="InterPro" id="IPR006047">
    <property type="entry name" value="GH13_cat_dom"/>
</dbReference>
<evidence type="ECO:0000256" key="10">
    <source>
        <dbReference type="ARBA" id="ARBA00022837"/>
    </source>
</evidence>
<dbReference type="SUPFAM" id="SSF51445">
    <property type="entry name" value="(Trans)glycosidases"/>
    <property type="match status" value="1"/>
</dbReference>
<keyword evidence="11" id="KW-0067">ATP-binding</keyword>
<dbReference type="EC" id="2.7.1.175" evidence="4"/>
<keyword evidence="19" id="KW-1185">Reference proteome</keyword>
<dbReference type="EC" id="5.4.99.16" evidence="5"/>
<dbReference type="InterPro" id="IPR011009">
    <property type="entry name" value="Kinase-like_dom_sf"/>
</dbReference>
<keyword evidence="16" id="KW-0175">Coiled coil</keyword>
<reference evidence="18" key="1">
    <citation type="submission" date="2022-10" db="EMBL/GenBank/DDBJ databases">
        <title>Complete genome sequence of Schlegelella aquatica LMG 23380.</title>
        <authorList>
            <person name="Musilova J."/>
            <person name="Kourilova X."/>
            <person name="Bezdicek M."/>
            <person name="Hermankova K."/>
            <person name="Obruca S."/>
            <person name="Sedlar K."/>
        </authorList>
    </citation>
    <scope>NUCLEOTIDE SEQUENCE</scope>
    <source>
        <strain evidence="18">LMG 23380</strain>
    </source>
</reference>
<dbReference type="Gene3D" id="3.20.20.80">
    <property type="entry name" value="Glycosidases"/>
    <property type="match status" value="1"/>
</dbReference>
<dbReference type="InterPro" id="IPR032091">
    <property type="entry name" value="Malt_amylase-like_C"/>
</dbReference>
<dbReference type="InterPro" id="IPR017853">
    <property type="entry name" value="GH"/>
</dbReference>
<comment type="similarity">
    <text evidence="2">Belongs to the glycosyl hydrolase 13 family. TreS subfamily.</text>
</comment>
<comment type="catalytic activity">
    <reaction evidence="1">
        <text>D-maltose = alpha,alpha-trehalose</text>
        <dbReference type="Rhea" id="RHEA:15145"/>
        <dbReference type="ChEBI" id="CHEBI:16551"/>
        <dbReference type="ChEBI" id="CHEBI:17306"/>
        <dbReference type="EC" id="5.4.99.16"/>
    </reaction>
</comment>
<keyword evidence="8" id="KW-0479">Metal-binding</keyword>
<dbReference type="Gene3D" id="2.60.40.1180">
    <property type="entry name" value="Golgi alpha-mannosidase II"/>
    <property type="match status" value="1"/>
</dbReference>
<dbReference type="SUPFAM" id="SSF56112">
    <property type="entry name" value="Protein kinase-like (PK-like)"/>
    <property type="match status" value="1"/>
</dbReference>
<dbReference type="InterPro" id="IPR012810">
    <property type="entry name" value="TreS/a-amylase_N"/>
</dbReference>
<comment type="similarity">
    <text evidence="3">Belongs to the aminoglycoside phosphotransferase family.</text>
</comment>
<protein>
    <recommendedName>
        <fullName evidence="6">Maltokinase</fullName>
        <ecNumber evidence="4">2.7.1.175</ecNumber>
        <ecNumber evidence="5">5.4.99.16</ecNumber>
    </recommendedName>
    <alternativeName>
        <fullName evidence="14">Maltose alpha-D-glucosyltransferase</fullName>
    </alternativeName>
    <alternativeName>
        <fullName evidence="13">Maltose-1-phosphate synthase</fullName>
    </alternativeName>
</protein>
<keyword evidence="9" id="KW-0547">Nucleotide-binding</keyword>
<dbReference type="Gene3D" id="3.90.400.10">
    <property type="entry name" value="Oligo-1,6-glucosidase, Domain 2"/>
    <property type="match status" value="1"/>
</dbReference>
<keyword evidence="10" id="KW-0106">Calcium</keyword>
<dbReference type="InterPro" id="IPR013780">
    <property type="entry name" value="Glyco_hydro_b"/>
</dbReference>
<dbReference type="EMBL" id="CP110257">
    <property type="protein sequence ID" value="UZD55357.1"/>
    <property type="molecule type" value="Genomic_DNA"/>
</dbReference>
<dbReference type="GO" id="GO:0047471">
    <property type="term" value="F:maltose alpha-D-glucosyltransferase activity"/>
    <property type="evidence" value="ECO:0007669"/>
    <property type="project" value="UniProtKB-EC"/>
</dbReference>
<proteinExistence type="inferred from homology"/>
<evidence type="ECO:0000256" key="5">
    <source>
        <dbReference type="ARBA" id="ARBA00012619"/>
    </source>
</evidence>